<dbReference type="PANTHER" id="PTHR31511">
    <property type="entry name" value="PROTEIN CBG23764"/>
    <property type="match status" value="1"/>
</dbReference>
<dbReference type="GO" id="GO:0000166">
    <property type="term" value="F:nucleotide binding"/>
    <property type="evidence" value="ECO:0007669"/>
    <property type="project" value="InterPro"/>
</dbReference>
<dbReference type="EC" id="2.7.7.7" evidence="2"/>
<keyword evidence="6" id="KW-0239">DNA-directed DNA polymerase</keyword>
<organism evidence="11 12">
    <name type="scientific">Trichogramma brassicae</name>
    <dbReference type="NCBI Taxonomy" id="86971"/>
    <lineage>
        <taxon>Eukaryota</taxon>
        <taxon>Metazoa</taxon>
        <taxon>Ecdysozoa</taxon>
        <taxon>Arthropoda</taxon>
        <taxon>Hexapoda</taxon>
        <taxon>Insecta</taxon>
        <taxon>Pterygota</taxon>
        <taxon>Neoptera</taxon>
        <taxon>Endopterygota</taxon>
        <taxon>Hymenoptera</taxon>
        <taxon>Apocrita</taxon>
        <taxon>Proctotrupomorpha</taxon>
        <taxon>Chalcidoidea</taxon>
        <taxon>Trichogrammatidae</taxon>
        <taxon>Trichogramma</taxon>
    </lineage>
</organism>
<comment type="catalytic activity">
    <reaction evidence="8">
        <text>DNA(n) + a 2'-deoxyribonucleoside 5'-triphosphate = DNA(n+1) + diphosphate</text>
        <dbReference type="Rhea" id="RHEA:22508"/>
        <dbReference type="Rhea" id="RHEA-COMP:17339"/>
        <dbReference type="Rhea" id="RHEA-COMP:17340"/>
        <dbReference type="ChEBI" id="CHEBI:33019"/>
        <dbReference type="ChEBI" id="CHEBI:61560"/>
        <dbReference type="ChEBI" id="CHEBI:173112"/>
        <dbReference type="EC" id="2.7.7.7"/>
    </reaction>
</comment>
<evidence type="ECO:0000256" key="1">
    <source>
        <dbReference type="ARBA" id="ARBA00005755"/>
    </source>
</evidence>
<reference evidence="11 12" key="1">
    <citation type="submission" date="2020-02" db="EMBL/GenBank/DDBJ databases">
        <authorList>
            <person name="Ferguson B K."/>
        </authorList>
    </citation>
    <scope>NUCLEOTIDE SEQUENCE [LARGE SCALE GENOMIC DNA]</scope>
</reference>
<dbReference type="EMBL" id="CADCXV010001282">
    <property type="protein sequence ID" value="CAB0043196.1"/>
    <property type="molecule type" value="Genomic_DNA"/>
</dbReference>
<feature type="compositionally biased region" description="Polar residues" evidence="9">
    <location>
        <begin position="47"/>
        <end position="56"/>
    </location>
</feature>
<evidence type="ECO:0000256" key="7">
    <source>
        <dbReference type="ARBA" id="ARBA00023125"/>
    </source>
</evidence>
<dbReference type="GO" id="GO:0006260">
    <property type="term" value="P:DNA replication"/>
    <property type="evidence" value="ECO:0007669"/>
    <property type="project" value="UniProtKB-KW"/>
</dbReference>
<evidence type="ECO:0000256" key="9">
    <source>
        <dbReference type="SAM" id="MobiDB-lite"/>
    </source>
</evidence>
<evidence type="ECO:0000256" key="5">
    <source>
        <dbReference type="ARBA" id="ARBA00022705"/>
    </source>
</evidence>
<dbReference type="SUPFAM" id="SSF56672">
    <property type="entry name" value="DNA/RNA polymerases"/>
    <property type="match status" value="1"/>
</dbReference>
<dbReference type="SUPFAM" id="SSF54060">
    <property type="entry name" value="His-Me finger endonucleases"/>
    <property type="match status" value="1"/>
</dbReference>
<evidence type="ECO:0000313" key="12">
    <source>
        <dbReference type="Proteomes" id="UP000479190"/>
    </source>
</evidence>
<evidence type="ECO:0000256" key="2">
    <source>
        <dbReference type="ARBA" id="ARBA00012417"/>
    </source>
</evidence>
<evidence type="ECO:0000313" key="11">
    <source>
        <dbReference type="EMBL" id="CAB0043196.1"/>
    </source>
</evidence>
<dbReference type="InterPro" id="IPR044925">
    <property type="entry name" value="His-Me_finger_sf"/>
</dbReference>
<dbReference type="PANTHER" id="PTHR31511:SF12">
    <property type="entry name" value="RHO TERMINATION FACTOR N-TERMINAL DOMAIN-CONTAINING PROTEIN"/>
    <property type="match status" value="1"/>
</dbReference>
<evidence type="ECO:0000256" key="4">
    <source>
        <dbReference type="ARBA" id="ARBA00022695"/>
    </source>
</evidence>
<name>A0A6H5J0R7_9HYME</name>
<dbReference type="GO" id="GO:0003887">
    <property type="term" value="F:DNA-directed DNA polymerase activity"/>
    <property type="evidence" value="ECO:0007669"/>
    <property type="project" value="UniProtKB-KW"/>
</dbReference>
<evidence type="ECO:0000256" key="8">
    <source>
        <dbReference type="ARBA" id="ARBA00049244"/>
    </source>
</evidence>
<protein>
    <recommendedName>
        <fullName evidence="2">DNA-directed DNA polymerase</fullName>
        <ecNumber evidence="2">2.7.7.7</ecNumber>
    </recommendedName>
</protein>
<dbReference type="Proteomes" id="UP000479190">
    <property type="component" value="Unassembled WGS sequence"/>
</dbReference>
<keyword evidence="5" id="KW-0235">DNA replication</keyword>
<dbReference type="GO" id="GO:0003677">
    <property type="term" value="F:DNA binding"/>
    <property type="evidence" value="ECO:0007669"/>
    <property type="project" value="UniProtKB-KW"/>
</dbReference>
<feature type="region of interest" description="Disordered" evidence="9">
    <location>
        <begin position="37"/>
        <end position="67"/>
    </location>
</feature>
<dbReference type="Gene3D" id="3.40.1800.10">
    <property type="entry name" value="His-Me finger endonucleases"/>
    <property type="match status" value="1"/>
</dbReference>
<keyword evidence="7" id="KW-0238">DNA-binding</keyword>
<proteinExistence type="inferred from homology"/>
<evidence type="ECO:0000256" key="3">
    <source>
        <dbReference type="ARBA" id="ARBA00022679"/>
    </source>
</evidence>
<keyword evidence="3" id="KW-0808">Transferase</keyword>
<sequence>MTKRLMRSTLRWATAYGYYAARRRERENEEEELRRLEREREEARIQAQHTQSIESTESAEGEEPLLRKKATSSSYTYSTHVSTYSKEWVPFVIYGDFECVLKPVSESRAYSVHEAFSCGLYLKCNFNDELSEYRCYRKVNDNDMSQSEWFAQNLQNIADKVVSFFDNPKPMRFTSVEKVKFEKADICHICKQGFTEKDIKVRDHSHFTGEYRGAAHSKCNINYRDARFVPVVFHNLSRYDSHLFYSGDSNRLSRSSLGSFKFMASSLDKLASYLKQQPTLRKVFGQDYENAQIKLLTKKGVFPYEYISSLEKLQETAPPPEQFYSSLTDSDISTKNYEDAMQVWDSFKISNLGEYSDIYLKADVLLLVEVFENFRKTCHEAYELDPAHYYTLPGYSWDAMLLYTQVQLELLTDIEILLFIEKGICGGVSQCCSRFSEANNRYMGEDYNPEKEDVYLMYYDIDNLYGWAMAQYLPYGGFEWDDTKDYLTLPEDSEHGYILEVDLEYPESLHDLHKDLPLFPEHACPPGWKQRYSSHKNPSSIEIIDLNTEKRKNGKNDFEKQQYKLCNNAIIGKTMENVRKRIDVKLVSSWNGRYGPEAHISKPNFHSRAIFDENLVAIQLSKTAVTIDKTLYVGFSILDISKTQLYRFHYDFMLDRFGSNCKVLYTDTDSLVYEIRGQNVYEVMKHKKNINKFDTFDYEKDNPFGMPLLQENSKKIGLMKDECNGKIIRRFCGLRSKMYSIDIRHGGFIKKIKGIKSSVVKNTITFDDYLQCLRENTIISREQHNIRSRLHVLRSEKEKKIALSPHDDKRYLVPGTTNTLPWGHKDIVAKPAAKQSRRN</sequence>
<dbReference type="InterPro" id="IPR004868">
    <property type="entry name" value="DNA-dir_DNA_pol_B_mt/vir"/>
</dbReference>
<dbReference type="Gene3D" id="3.90.1600.10">
    <property type="entry name" value="Palm domain of DNA polymerase"/>
    <property type="match status" value="1"/>
</dbReference>
<dbReference type="OrthoDB" id="414982at2759"/>
<dbReference type="InterPro" id="IPR038563">
    <property type="entry name" value="Endonuclease_7_sf"/>
</dbReference>
<keyword evidence="4" id="KW-0548">Nucleotidyltransferase</keyword>
<accession>A0A6H5J0R7</accession>
<dbReference type="AlphaFoldDB" id="A0A6H5J0R7"/>
<dbReference type="InterPro" id="IPR023211">
    <property type="entry name" value="DNA_pol_palm_dom_sf"/>
</dbReference>
<keyword evidence="12" id="KW-1185">Reference proteome</keyword>
<evidence type="ECO:0000259" key="10">
    <source>
        <dbReference type="Pfam" id="PF03175"/>
    </source>
</evidence>
<gene>
    <name evidence="11" type="ORF">TBRA_LOCUS14784</name>
</gene>
<feature type="domain" description="DNA-directed DNA polymerase family B mitochondria/virus" evidence="10">
    <location>
        <begin position="259"/>
        <end position="522"/>
    </location>
</feature>
<comment type="similarity">
    <text evidence="1">Belongs to the DNA polymerase type-B family.</text>
</comment>
<dbReference type="InterPro" id="IPR043502">
    <property type="entry name" value="DNA/RNA_pol_sf"/>
</dbReference>
<evidence type="ECO:0000256" key="6">
    <source>
        <dbReference type="ARBA" id="ARBA00022932"/>
    </source>
</evidence>
<dbReference type="Pfam" id="PF03175">
    <property type="entry name" value="DNA_pol_B_2"/>
    <property type="match status" value="1"/>
</dbReference>